<dbReference type="InterPro" id="IPR013216">
    <property type="entry name" value="Methyltransf_11"/>
</dbReference>
<dbReference type="CDD" id="cd02440">
    <property type="entry name" value="AdoMet_MTases"/>
    <property type="match status" value="1"/>
</dbReference>
<keyword evidence="2" id="KW-0808">Transferase</keyword>
<accession>A0A410MAL1</accession>
<dbReference type="InterPro" id="IPR029063">
    <property type="entry name" value="SAM-dependent_MTases_sf"/>
</dbReference>
<evidence type="ECO:0000313" key="3">
    <source>
        <dbReference type="Proteomes" id="UP000287756"/>
    </source>
</evidence>
<reference evidence="2 3" key="1">
    <citation type="submission" date="2018-01" db="EMBL/GenBank/DDBJ databases">
        <title>The whole genome sequencing and assembly of Halobacillus litoralis ERB031 strain.</title>
        <authorList>
            <person name="Lee S.-J."/>
            <person name="Park M.-K."/>
            <person name="Kim J.-Y."/>
            <person name="Lee Y.-J."/>
            <person name="Yi H."/>
            <person name="Bahn Y.-S."/>
            <person name="Kim J.F."/>
            <person name="Lee D.-W."/>
        </authorList>
    </citation>
    <scope>NUCLEOTIDE SEQUENCE [LARGE SCALE GENOMIC DNA]</scope>
    <source>
        <strain evidence="2 3">ERB 031</strain>
    </source>
</reference>
<protein>
    <submittedName>
        <fullName evidence="2">SAM-dependent methyltransferase</fullName>
    </submittedName>
</protein>
<dbReference type="GO" id="GO:0008757">
    <property type="term" value="F:S-adenosylmethionine-dependent methyltransferase activity"/>
    <property type="evidence" value="ECO:0007669"/>
    <property type="project" value="InterPro"/>
</dbReference>
<feature type="domain" description="Methyltransferase type 11" evidence="1">
    <location>
        <begin position="47"/>
        <end position="141"/>
    </location>
</feature>
<dbReference type="Gene3D" id="3.40.50.150">
    <property type="entry name" value="Vaccinia Virus protein VP39"/>
    <property type="match status" value="1"/>
</dbReference>
<dbReference type="PANTHER" id="PTHR43861">
    <property type="entry name" value="TRANS-ACONITATE 2-METHYLTRANSFERASE-RELATED"/>
    <property type="match status" value="1"/>
</dbReference>
<proteinExistence type="predicted"/>
<dbReference type="OrthoDB" id="9791837at2"/>
<evidence type="ECO:0000259" key="1">
    <source>
        <dbReference type="Pfam" id="PF08241"/>
    </source>
</evidence>
<dbReference type="GO" id="GO:0032259">
    <property type="term" value="P:methylation"/>
    <property type="evidence" value="ECO:0007669"/>
    <property type="project" value="UniProtKB-KW"/>
</dbReference>
<dbReference type="Proteomes" id="UP000287756">
    <property type="component" value="Chromosome"/>
</dbReference>
<sequence>MKKNIYQSYEKLSSHYEFDVDTKPYNAYLERPEMVNHLPQLSGRQVLDAGCASGWYAAFMAKQGAEVTAIDLSDSMIEAAKRRTQGQNVHAFAHDLTRPLPFENNRFNVIISSLTLHYIKDWQPIFHEFHRILKPGGTFLFSTHHPFMDYENFPIADYYETQLLHDQWEVNGELVDMWFYRRPLNQITHYVNEYFLMKKLIEPLPTKEFKHIHPNGYEKVSTKPNFLIIKAEKPGS</sequence>
<dbReference type="KEGG" id="hli:HLI_05700"/>
<dbReference type="Pfam" id="PF08241">
    <property type="entry name" value="Methyltransf_11"/>
    <property type="match status" value="1"/>
</dbReference>
<dbReference type="RefSeq" id="WP_128523783.1">
    <property type="nucleotide sequence ID" value="NZ_CP026118.1"/>
</dbReference>
<dbReference type="SUPFAM" id="SSF53335">
    <property type="entry name" value="S-adenosyl-L-methionine-dependent methyltransferases"/>
    <property type="match status" value="1"/>
</dbReference>
<keyword evidence="2" id="KW-0489">Methyltransferase</keyword>
<dbReference type="PANTHER" id="PTHR43861:SF1">
    <property type="entry name" value="TRANS-ACONITATE 2-METHYLTRANSFERASE"/>
    <property type="match status" value="1"/>
</dbReference>
<organism evidence="2 3">
    <name type="scientific">Halobacillus litoralis</name>
    <dbReference type="NCBI Taxonomy" id="45668"/>
    <lineage>
        <taxon>Bacteria</taxon>
        <taxon>Bacillati</taxon>
        <taxon>Bacillota</taxon>
        <taxon>Bacilli</taxon>
        <taxon>Bacillales</taxon>
        <taxon>Bacillaceae</taxon>
        <taxon>Halobacillus</taxon>
    </lineage>
</organism>
<evidence type="ECO:0000313" key="2">
    <source>
        <dbReference type="EMBL" id="QAS51761.1"/>
    </source>
</evidence>
<gene>
    <name evidence="2" type="ORF">HLI_05700</name>
</gene>
<name>A0A410MAL1_9BACI</name>
<dbReference type="AlphaFoldDB" id="A0A410MAL1"/>
<dbReference type="EMBL" id="CP026118">
    <property type="protein sequence ID" value="QAS51761.1"/>
    <property type="molecule type" value="Genomic_DNA"/>
</dbReference>